<organism evidence="2 3">
    <name type="scientific">Candidatus Viadribacter manganicus</name>
    <dbReference type="NCBI Taxonomy" id="1759059"/>
    <lineage>
        <taxon>Bacteria</taxon>
        <taxon>Pseudomonadati</taxon>
        <taxon>Pseudomonadota</taxon>
        <taxon>Alphaproteobacteria</taxon>
        <taxon>Hyphomonadales</taxon>
        <taxon>Hyphomonadaceae</taxon>
        <taxon>Candidatus Viadribacter</taxon>
    </lineage>
</organism>
<name>A0A1B1AKS5_9PROT</name>
<feature type="signal peptide" evidence="1">
    <location>
        <begin position="1"/>
        <end position="22"/>
    </location>
</feature>
<evidence type="ECO:0000256" key="1">
    <source>
        <dbReference type="SAM" id="SignalP"/>
    </source>
</evidence>
<gene>
    <name evidence="2" type="ORF">ATE48_15130</name>
</gene>
<evidence type="ECO:0000313" key="3">
    <source>
        <dbReference type="Proteomes" id="UP000092498"/>
    </source>
</evidence>
<accession>A0A1B1AKS5</accession>
<dbReference type="KEGG" id="cbot:ATE48_15130"/>
<dbReference type="Proteomes" id="UP000092498">
    <property type="component" value="Chromosome"/>
</dbReference>
<dbReference type="OrthoDB" id="9832331at2"/>
<sequence length="225" mass="24968">MFRIARIAVVAGLVVFAASAAAQSVGSALLTQAIAVTQAAKTDYAFDLQIDSPKMNWRARYTPNASPELRLVAPRREDLDNDQRRAFDRMAEDVDGVSWCASEYMGRVANVRPVREDETTSTYSFQPTRESIRNEQSQRFAEHLRGEVTLLKDTPDITRVRLYAPAAFSPLPLVRVDSINIVITCQAAPNGRRYAAETVSTVRGNAFGQAFDERSVQRTQNLSAP</sequence>
<dbReference type="InParanoid" id="A0A1B1AKS5"/>
<dbReference type="RefSeq" id="WP_066772918.1">
    <property type="nucleotide sequence ID" value="NZ_CP013244.1"/>
</dbReference>
<keyword evidence="1" id="KW-0732">Signal</keyword>
<dbReference type="STRING" id="1759059.ATE48_15130"/>
<evidence type="ECO:0000313" key="2">
    <source>
        <dbReference type="EMBL" id="ANP47153.1"/>
    </source>
</evidence>
<protein>
    <submittedName>
        <fullName evidence="2">Uncharacterized protein</fullName>
    </submittedName>
</protein>
<dbReference type="EMBL" id="CP013244">
    <property type="protein sequence ID" value="ANP47153.1"/>
    <property type="molecule type" value="Genomic_DNA"/>
</dbReference>
<proteinExistence type="predicted"/>
<keyword evidence="3" id="KW-1185">Reference proteome</keyword>
<feature type="chain" id="PRO_5008518947" evidence="1">
    <location>
        <begin position="23"/>
        <end position="225"/>
    </location>
</feature>
<dbReference type="AlphaFoldDB" id="A0A1B1AKS5"/>
<reference evidence="2 3" key="1">
    <citation type="submission" date="2015-11" db="EMBL/GenBank/DDBJ databases">
        <title>Whole-Genome Sequence of Candidatus Oderbacter manganicum from the National Park Lower Oder Valley, Germany.</title>
        <authorList>
            <person name="Braun B."/>
            <person name="Liere K."/>
            <person name="Szewzyk U."/>
        </authorList>
    </citation>
    <scope>NUCLEOTIDE SEQUENCE [LARGE SCALE GENOMIC DNA]</scope>
    <source>
        <strain evidence="2 3">OTSz_A_272</strain>
    </source>
</reference>